<name>A0ABP6W246_9PSEU</name>
<gene>
    <name evidence="2" type="ORF">GCM10022222_29910</name>
</gene>
<evidence type="ECO:0000313" key="3">
    <source>
        <dbReference type="Proteomes" id="UP001500689"/>
    </source>
</evidence>
<organism evidence="2 3">
    <name type="scientific">Amycolatopsis ultiminotia</name>
    <dbReference type="NCBI Taxonomy" id="543629"/>
    <lineage>
        <taxon>Bacteria</taxon>
        <taxon>Bacillati</taxon>
        <taxon>Actinomycetota</taxon>
        <taxon>Actinomycetes</taxon>
        <taxon>Pseudonocardiales</taxon>
        <taxon>Pseudonocardiaceae</taxon>
        <taxon>Amycolatopsis</taxon>
    </lineage>
</organism>
<protein>
    <submittedName>
        <fullName evidence="2">Uncharacterized protein</fullName>
    </submittedName>
</protein>
<sequence>MRNQAGRAAVRNRTERAGRVDRPEAGSRAVPDTPPEPAGRTAPDNQTAPDSPVARSARSRRAVPDTPPEPAGRTAPGNPAAVTGLVAVAGPVRVAGASPPVAGTGVAGSVPVARLGDPLVCS</sequence>
<evidence type="ECO:0000313" key="2">
    <source>
        <dbReference type="EMBL" id="GAA3544240.1"/>
    </source>
</evidence>
<proteinExistence type="predicted"/>
<accession>A0ABP6W246</accession>
<dbReference type="EMBL" id="BAAAZN010000005">
    <property type="protein sequence ID" value="GAA3544240.1"/>
    <property type="molecule type" value="Genomic_DNA"/>
</dbReference>
<feature type="region of interest" description="Disordered" evidence="1">
    <location>
        <begin position="95"/>
        <end position="122"/>
    </location>
</feature>
<reference evidence="3" key="1">
    <citation type="journal article" date="2019" name="Int. J. Syst. Evol. Microbiol.">
        <title>The Global Catalogue of Microorganisms (GCM) 10K type strain sequencing project: providing services to taxonomists for standard genome sequencing and annotation.</title>
        <authorList>
            <consortium name="The Broad Institute Genomics Platform"/>
            <consortium name="The Broad Institute Genome Sequencing Center for Infectious Disease"/>
            <person name="Wu L."/>
            <person name="Ma J."/>
        </authorList>
    </citation>
    <scope>NUCLEOTIDE SEQUENCE [LARGE SCALE GENOMIC DNA]</scope>
    <source>
        <strain evidence="3">JCM 16898</strain>
    </source>
</reference>
<dbReference type="Proteomes" id="UP001500689">
    <property type="component" value="Unassembled WGS sequence"/>
</dbReference>
<evidence type="ECO:0000256" key="1">
    <source>
        <dbReference type="SAM" id="MobiDB-lite"/>
    </source>
</evidence>
<feature type="compositionally biased region" description="Basic and acidic residues" evidence="1">
    <location>
        <begin position="12"/>
        <end position="25"/>
    </location>
</feature>
<keyword evidence="3" id="KW-1185">Reference proteome</keyword>
<feature type="region of interest" description="Disordered" evidence="1">
    <location>
        <begin position="1"/>
        <end position="80"/>
    </location>
</feature>
<comment type="caution">
    <text evidence="2">The sequence shown here is derived from an EMBL/GenBank/DDBJ whole genome shotgun (WGS) entry which is preliminary data.</text>
</comment>